<dbReference type="AlphaFoldDB" id="A0A147BV92"/>
<accession>A0A147BV92</accession>
<evidence type="ECO:0000313" key="1">
    <source>
        <dbReference type="EMBL" id="JAR94651.1"/>
    </source>
</evidence>
<proteinExistence type="predicted"/>
<name>A0A147BV92_IXORI</name>
<sequence>NVNHAVVIHDRTPVRCSSRSKRAGVGIEPRIPGFCSASFRSKRVELGVRFSPLGHRSPTMKRNMCQLNNKGNTSMKQASENPDATCPQRVFSLAPRQTKKY</sequence>
<dbReference type="EMBL" id="GEGO01000753">
    <property type="protein sequence ID" value="JAR94651.1"/>
    <property type="molecule type" value="Transcribed_RNA"/>
</dbReference>
<protein>
    <submittedName>
        <fullName evidence="1">Uncharacterized protein</fullName>
    </submittedName>
</protein>
<organism evidence="1">
    <name type="scientific">Ixodes ricinus</name>
    <name type="common">Common tick</name>
    <name type="synonym">Acarus ricinus</name>
    <dbReference type="NCBI Taxonomy" id="34613"/>
    <lineage>
        <taxon>Eukaryota</taxon>
        <taxon>Metazoa</taxon>
        <taxon>Ecdysozoa</taxon>
        <taxon>Arthropoda</taxon>
        <taxon>Chelicerata</taxon>
        <taxon>Arachnida</taxon>
        <taxon>Acari</taxon>
        <taxon>Parasitiformes</taxon>
        <taxon>Ixodida</taxon>
        <taxon>Ixodoidea</taxon>
        <taxon>Ixodidae</taxon>
        <taxon>Ixodinae</taxon>
        <taxon>Ixodes</taxon>
    </lineage>
</organism>
<feature type="non-terminal residue" evidence="1">
    <location>
        <position position="1"/>
    </location>
</feature>
<reference evidence="1" key="1">
    <citation type="journal article" date="2018" name="PLoS Negl. Trop. Dis.">
        <title>Sialome diversity of ticks revealed by RNAseq of single tick salivary glands.</title>
        <authorList>
            <person name="Perner J."/>
            <person name="Kropackova S."/>
            <person name="Kopacek P."/>
            <person name="Ribeiro J.M."/>
        </authorList>
    </citation>
    <scope>NUCLEOTIDE SEQUENCE</scope>
    <source>
        <strain evidence="1">Siblings of single egg batch collected in Ceske Budejovice</strain>
        <tissue evidence="1">Salivary glands</tissue>
    </source>
</reference>